<dbReference type="GO" id="GO:0022857">
    <property type="term" value="F:transmembrane transporter activity"/>
    <property type="evidence" value="ECO:0007669"/>
    <property type="project" value="InterPro"/>
</dbReference>
<reference evidence="7" key="1">
    <citation type="journal article" date="2019" name="Environ. Microbiol.">
        <title>Fungal ecological strategies reflected in gene transcription - a case study of two litter decomposers.</title>
        <authorList>
            <person name="Barbi F."/>
            <person name="Kohler A."/>
            <person name="Barry K."/>
            <person name="Baskaran P."/>
            <person name="Daum C."/>
            <person name="Fauchery L."/>
            <person name="Ihrmark K."/>
            <person name="Kuo A."/>
            <person name="LaButti K."/>
            <person name="Lipzen A."/>
            <person name="Morin E."/>
            <person name="Grigoriev I.V."/>
            <person name="Henrissat B."/>
            <person name="Lindahl B."/>
            <person name="Martin F."/>
        </authorList>
    </citation>
    <scope>NUCLEOTIDE SEQUENCE</scope>
    <source>
        <strain evidence="7">JB14</strain>
    </source>
</reference>
<dbReference type="EMBL" id="ML769421">
    <property type="protein sequence ID" value="KAE9403899.1"/>
    <property type="molecule type" value="Genomic_DNA"/>
</dbReference>
<proteinExistence type="predicted"/>
<dbReference type="OrthoDB" id="2962993at2759"/>
<feature type="transmembrane region" description="Helical" evidence="6">
    <location>
        <begin position="364"/>
        <end position="386"/>
    </location>
</feature>
<evidence type="ECO:0000313" key="8">
    <source>
        <dbReference type="Proteomes" id="UP000799118"/>
    </source>
</evidence>
<dbReference type="FunFam" id="1.20.1250.20:FF:000013">
    <property type="entry name" value="MFS general substrate transporter"/>
    <property type="match status" value="1"/>
</dbReference>
<feature type="transmembrane region" description="Helical" evidence="6">
    <location>
        <begin position="278"/>
        <end position="296"/>
    </location>
</feature>
<feature type="transmembrane region" description="Helical" evidence="6">
    <location>
        <begin position="12"/>
        <end position="30"/>
    </location>
</feature>
<dbReference type="PANTHER" id="PTHR43791">
    <property type="entry name" value="PERMEASE-RELATED"/>
    <property type="match status" value="1"/>
</dbReference>
<feature type="transmembrane region" description="Helical" evidence="6">
    <location>
        <begin position="337"/>
        <end position="358"/>
    </location>
</feature>
<comment type="subcellular location">
    <subcellularLocation>
        <location evidence="1">Membrane</location>
        <topology evidence="1">Multi-pass membrane protein</topology>
    </subcellularLocation>
</comment>
<keyword evidence="5 6" id="KW-0472">Membrane</keyword>
<keyword evidence="2" id="KW-0813">Transport</keyword>
<evidence type="ECO:0000256" key="6">
    <source>
        <dbReference type="SAM" id="Phobius"/>
    </source>
</evidence>
<dbReference type="PANTHER" id="PTHR43791:SF46">
    <property type="entry name" value="MAJOR FACILITATOR SUPERFAMILY (MFS) PROFILE DOMAIN-CONTAINING PROTEIN-RELATED"/>
    <property type="match status" value="1"/>
</dbReference>
<keyword evidence="8" id="KW-1185">Reference proteome</keyword>
<evidence type="ECO:0000256" key="2">
    <source>
        <dbReference type="ARBA" id="ARBA00022448"/>
    </source>
</evidence>
<keyword evidence="3 6" id="KW-0812">Transmembrane</keyword>
<name>A0A6A4HZC7_9AGAR</name>
<feature type="transmembrane region" description="Helical" evidence="6">
    <location>
        <begin position="109"/>
        <end position="132"/>
    </location>
</feature>
<dbReference type="AlphaFoldDB" id="A0A6A4HZC7"/>
<evidence type="ECO:0000256" key="5">
    <source>
        <dbReference type="ARBA" id="ARBA00023136"/>
    </source>
</evidence>
<sequence length="426" mass="47870">MDEVELRKVIRKVDYHLMPIVCLLYLLAFLDRGNVGNAKILGMVEDAKLTGIRYNIVRSTLKLRCRNIMIKLIRPSRWRTAVTLMCVCDSFKSLMIYRIIQLLFYISTWYPRPVSCAIVIAGSFGGLLAYGIEHMDGLGGLHGWQWIFCLEGIVTVLVGFTALFFVHDSIQSAKFLTISEKDYLQRAITLDTGSEISSHISRKFIWEAFTDYRVFLHTLGIIGMFTPVYSLALFLPTLVNNLGYRAIDAQLFTVPPYTLGCIVTITSAYLSDRMNMRGPFIIINSLFGIGGFIILLCSTSSTLSYCGMFLCSGVFAADAVFLSWFGTAYGGETKRAVAIAIINGVGNLGGVCASFLYIQPSYYYIGYIVNIACLVVAILVTTFLMWDFNRSNRLKERECKGNDITVELKAKWQNLGDRSPLFRYPL</sequence>
<dbReference type="GO" id="GO:0016020">
    <property type="term" value="C:membrane"/>
    <property type="evidence" value="ECO:0007669"/>
    <property type="project" value="UniProtKB-SubCell"/>
</dbReference>
<dbReference type="InterPro" id="IPR011701">
    <property type="entry name" value="MFS"/>
</dbReference>
<feature type="transmembrane region" description="Helical" evidence="6">
    <location>
        <begin position="254"/>
        <end position="271"/>
    </location>
</feature>
<keyword evidence="4 6" id="KW-1133">Transmembrane helix</keyword>
<evidence type="ECO:0000256" key="1">
    <source>
        <dbReference type="ARBA" id="ARBA00004141"/>
    </source>
</evidence>
<feature type="transmembrane region" description="Helical" evidence="6">
    <location>
        <begin position="302"/>
        <end position="325"/>
    </location>
</feature>
<accession>A0A6A4HZC7</accession>
<organism evidence="7 8">
    <name type="scientific">Gymnopus androsaceus JB14</name>
    <dbReference type="NCBI Taxonomy" id="1447944"/>
    <lineage>
        <taxon>Eukaryota</taxon>
        <taxon>Fungi</taxon>
        <taxon>Dikarya</taxon>
        <taxon>Basidiomycota</taxon>
        <taxon>Agaricomycotina</taxon>
        <taxon>Agaricomycetes</taxon>
        <taxon>Agaricomycetidae</taxon>
        <taxon>Agaricales</taxon>
        <taxon>Marasmiineae</taxon>
        <taxon>Omphalotaceae</taxon>
        <taxon>Gymnopus</taxon>
    </lineage>
</organism>
<feature type="transmembrane region" description="Helical" evidence="6">
    <location>
        <begin position="212"/>
        <end position="234"/>
    </location>
</feature>
<protein>
    <submittedName>
        <fullName evidence="7">MFS general substrate transporter</fullName>
    </submittedName>
</protein>
<evidence type="ECO:0000313" key="7">
    <source>
        <dbReference type="EMBL" id="KAE9403899.1"/>
    </source>
</evidence>
<dbReference type="Gene3D" id="1.20.1250.20">
    <property type="entry name" value="MFS general substrate transporter like domains"/>
    <property type="match status" value="1"/>
</dbReference>
<feature type="transmembrane region" description="Helical" evidence="6">
    <location>
        <begin position="144"/>
        <end position="166"/>
    </location>
</feature>
<evidence type="ECO:0000256" key="4">
    <source>
        <dbReference type="ARBA" id="ARBA00022989"/>
    </source>
</evidence>
<dbReference type="Proteomes" id="UP000799118">
    <property type="component" value="Unassembled WGS sequence"/>
</dbReference>
<gene>
    <name evidence="7" type="ORF">BT96DRAFT_964385</name>
</gene>
<dbReference type="InterPro" id="IPR036259">
    <property type="entry name" value="MFS_trans_sf"/>
</dbReference>
<dbReference type="Pfam" id="PF07690">
    <property type="entry name" value="MFS_1"/>
    <property type="match status" value="1"/>
</dbReference>
<evidence type="ECO:0000256" key="3">
    <source>
        <dbReference type="ARBA" id="ARBA00022692"/>
    </source>
</evidence>
<dbReference type="SUPFAM" id="SSF103473">
    <property type="entry name" value="MFS general substrate transporter"/>
    <property type="match status" value="1"/>
</dbReference>